<feature type="region of interest" description="Disordered" evidence="1">
    <location>
        <begin position="1"/>
        <end position="54"/>
    </location>
</feature>
<dbReference type="OrthoDB" id="1594986at2759"/>
<evidence type="ECO:0000313" key="3">
    <source>
        <dbReference type="Proteomes" id="UP000789739"/>
    </source>
</evidence>
<proteinExistence type="predicted"/>
<dbReference type="Proteomes" id="UP000789739">
    <property type="component" value="Unassembled WGS sequence"/>
</dbReference>
<sequence>MKKTDRDGEEIEWVRSQSSSSSSTYTPRYRPPSATHYYPSRSPRPSYRHSYSRNKEVTHPARRYLEIYLYKLEMDEYREMSDDTNEFSLLKFRYKFCKGSCSVFLKNGKGKIHVPLQALEGVTKSDERCLILKFNLGAKNLVSRPSPEIRRRRWERQRIAIEE</sequence>
<evidence type="ECO:0000313" key="2">
    <source>
        <dbReference type="EMBL" id="CAG8639693.1"/>
    </source>
</evidence>
<keyword evidence="3" id="KW-1185">Reference proteome</keyword>
<protein>
    <submittedName>
        <fullName evidence="2">2389_t:CDS:1</fullName>
    </submittedName>
</protein>
<dbReference type="AlphaFoldDB" id="A0A9N9H148"/>
<feature type="compositionally biased region" description="Low complexity" evidence="1">
    <location>
        <begin position="15"/>
        <end position="45"/>
    </location>
</feature>
<comment type="caution">
    <text evidence="2">The sequence shown here is derived from an EMBL/GenBank/DDBJ whole genome shotgun (WGS) entry which is preliminary data.</text>
</comment>
<accession>A0A9N9H148</accession>
<evidence type="ECO:0000256" key="1">
    <source>
        <dbReference type="SAM" id="MobiDB-lite"/>
    </source>
</evidence>
<name>A0A9N9H148_9GLOM</name>
<organism evidence="2 3">
    <name type="scientific">Paraglomus brasilianum</name>
    <dbReference type="NCBI Taxonomy" id="144538"/>
    <lineage>
        <taxon>Eukaryota</taxon>
        <taxon>Fungi</taxon>
        <taxon>Fungi incertae sedis</taxon>
        <taxon>Mucoromycota</taxon>
        <taxon>Glomeromycotina</taxon>
        <taxon>Glomeromycetes</taxon>
        <taxon>Paraglomerales</taxon>
        <taxon>Paraglomeraceae</taxon>
        <taxon>Paraglomus</taxon>
    </lineage>
</organism>
<reference evidence="2" key="1">
    <citation type="submission" date="2021-06" db="EMBL/GenBank/DDBJ databases">
        <authorList>
            <person name="Kallberg Y."/>
            <person name="Tangrot J."/>
            <person name="Rosling A."/>
        </authorList>
    </citation>
    <scope>NUCLEOTIDE SEQUENCE</scope>
    <source>
        <strain evidence="2">BR232B</strain>
    </source>
</reference>
<gene>
    <name evidence="2" type="ORF">PBRASI_LOCUS9702</name>
</gene>
<dbReference type="EMBL" id="CAJVPI010002266">
    <property type="protein sequence ID" value="CAG8639693.1"/>
    <property type="molecule type" value="Genomic_DNA"/>
</dbReference>